<keyword evidence="4" id="KW-1185">Reference proteome</keyword>
<dbReference type="InterPro" id="IPR013087">
    <property type="entry name" value="Znf_C2H2_type"/>
</dbReference>
<keyword evidence="1" id="KW-0479">Metal-binding</keyword>
<proteinExistence type="predicted"/>
<dbReference type="InParanoid" id="A0A7M7IU50"/>
<accession>A0A7M7IU50</accession>
<evidence type="ECO:0000313" key="4">
    <source>
        <dbReference type="Proteomes" id="UP000002358"/>
    </source>
</evidence>
<dbReference type="Proteomes" id="UP000002358">
    <property type="component" value="Chromosome 5"/>
</dbReference>
<dbReference type="Gene3D" id="3.30.160.60">
    <property type="entry name" value="Classic Zinc Finger"/>
    <property type="match status" value="1"/>
</dbReference>
<sequence>MQIINIINRFLIQTFFNHSRIPVSGLLTYFTESLITCFNTVKNILEWYPPMQQIYSPDDDVTLPFSCQRCGRRYTHKYTLSRHVKFECGILPNFECTQCMKRFKHRHHLREHEKTHHATPH</sequence>
<dbReference type="EnsemblMetazoa" id="XM_016985600">
    <property type="protein sequence ID" value="XP_016841089"/>
    <property type="gene ID" value="LOC100679598"/>
</dbReference>
<name>A0A7M7IU50_NASVI</name>
<dbReference type="RefSeq" id="XP_016841089.1">
    <property type="nucleotide sequence ID" value="XM_016985600.3"/>
</dbReference>
<organism evidence="3 4">
    <name type="scientific">Nasonia vitripennis</name>
    <name type="common">Parasitic wasp</name>
    <dbReference type="NCBI Taxonomy" id="7425"/>
    <lineage>
        <taxon>Eukaryota</taxon>
        <taxon>Metazoa</taxon>
        <taxon>Ecdysozoa</taxon>
        <taxon>Arthropoda</taxon>
        <taxon>Hexapoda</taxon>
        <taxon>Insecta</taxon>
        <taxon>Pterygota</taxon>
        <taxon>Neoptera</taxon>
        <taxon>Endopterygota</taxon>
        <taxon>Hymenoptera</taxon>
        <taxon>Apocrita</taxon>
        <taxon>Proctotrupomorpha</taxon>
        <taxon>Chalcidoidea</taxon>
        <taxon>Pteromalidae</taxon>
        <taxon>Pteromalinae</taxon>
        <taxon>Nasonia</taxon>
    </lineage>
</organism>
<dbReference type="KEGG" id="nvi:100679598"/>
<dbReference type="GeneID" id="100679598"/>
<keyword evidence="1" id="KW-0862">Zinc</keyword>
<dbReference type="GO" id="GO:0008270">
    <property type="term" value="F:zinc ion binding"/>
    <property type="evidence" value="ECO:0007669"/>
    <property type="project" value="UniProtKB-KW"/>
</dbReference>
<evidence type="ECO:0000313" key="3">
    <source>
        <dbReference type="EnsemblMetazoa" id="XP_016841089"/>
    </source>
</evidence>
<dbReference type="AlphaFoldDB" id="A0A7M7IU50"/>
<feature type="domain" description="C2H2-type" evidence="2">
    <location>
        <begin position="65"/>
        <end position="92"/>
    </location>
</feature>
<feature type="domain" description="C2H2-type" evidence="2">
    <location>
        <begin position="94"/>
        <end position="116"/>
    </location>
</feature>
<dbReference type="OrthoDB" id="10004641at2759"/>
<dbReference type="PROSITE" id="PS50157">
    <property type="entry name" value="ZINC_FINGER_C2H2_2"/>
    <property type="match status" value="2"/>
</dbReference>
<dbReference type="InterPro" id="IPR036236">
    <property type="entry name" value="Znf_C2H2_sf"/>
</dbReference>
<evidence type="ECO:0000259" key="2">
    <source>
        <dbReference type="PROSITE" id="PS50157"/>
    </source>
</evidence>
<dbReference type="SMART" id="SM00355">
    <property type="entry name" value="ZnF_C2H2"/>
    <property type="match status" value="2"/>
</dbReference>
<keyword evidence="1" id="KW-0863">Zinc-finger</keyword>
<evidence type="ECO:0000256" key="1">
    <source>
        <dbReference type="PROSITE-ProRule" id="PRU00042"/>
    </source>
</evidence>
<reference evidence="3" key="1">
    <citation type="submission" date="2021-01" db="UniProtKB">
        <authorList>
            <consortium name="EnsemblMetazoa"/>
        </authorList>
    </citation>
    <scope>IDENTIFICATION</scope>
</reference>
<protein>
    <recommendedName>
        <fullName evidence="2">C2H2-type domain-containing protein</fullName>
    </recommendedName>
</protein>
<dbReference type="SMR" id="A0A7M7IU50"/>
<dbReference type="SUPFAM" id="SSF57667">
    <property type="entry name" value="beta-beta-alpha zinc fingers"/>
    <property type="match status" value="1"/>
</dbReference>